<evidence type="ECO:0000313" key="2">
    <source>
        <dbReference type="EMBL" id="KAF8712744.1"/>
    </source>
</evidence>
<dbReference type="Proteomes" id="UP000636709">
    <property type="component" value="Unassembled WGS sequence"/>
</dbReference>
<comment type="caution">
    <text evidence="2">The sequence shown here is derived from an EMBL/GenBank/DDBJ whole genome shotgun (WGS) entry which is preliminary data.</text>
</comment>
<dbReference type="OrthoDB" id="677916at2759"/>
<evidence type="ECO:0000313" key="3">
    <source>
        <dbReference type="Proteomes" id="UP000636709"/>
    </source>
</evidence>
<proteinExistence type="predicted"/>
<gene>
    <name evidence="2" type="ORF">HU200_028512</name>
</gene>
<sequence>MEEHYKPPHLLGHLWFVLRCNLMPPHSKGESMQYFGDVRQAGPISAVELMHAGFKLTASAGWFAYMKCRKRKLPFSGELSLSPLLLDETMACRLVNLAALESVQAASSGLSQHLRLGYKYLNTLGEIDQCSREKKVSIAIRKFFCNNYKAIAAVLSIAGALIGVLKALYSLKKP</sequence>
<dbReference type="EMBL" id="JACEFO010001742">
    <property type="protein sequence ID" value="KAF8712744.1"/>
    <property type="molecule type" value="Genomic_DNA"/>
</dbReference>
<reference evidence="2" key="1">
    <citation type="submission" date="2020-07" db="EMBL/GenBank/DDBJ databases">
        <title>Genome sequence and genetic diversity analysis of an under-domesticated orphan crop, white fonio (Digitaria exilis).</title>
        <authorList>
            <person name="Bennetzen J.L."/>
            <person name="Chen S."/>
            <person name="Ma X."/>
            <person name="Wang X."/>
            <person name="Yssel A.E.J."/>
            <person name="Chaluvadi S.R."/>
            <person name="Johnson M."/>
            <person name="Gangashetty P."/>
            <person name="Hamidou F."/>
            <person name="Sanogo M.D."/>
            <person name="Zwaenepoel A."/>
            <person name="Wallace J."/>
            <person name="Van De Peer Y."/>
            <person name="Van Deynze A."/>
        </authorList>
    </citation>
    <scope>NUCLEOTIDE SEQUENCE</scope>
    <source>
        <tissue evidence="2">Leaves</tissue>
    </source>
</reference>
<organism evidence="2 3">
    <name type="scientific">Digitaria exilis</name>
    <dbReference type="NCBI Taxonomy" id="1010633"/>
    <lineage>
        <taxon>Eukaryota</taxon>
        <taxon>Viridiplantae</taxon>
        <taxon>Streptophyta</taxon>
        <taxon>Embryophyta</taxon>
        <taxon>Tracheophyta</taxon>
        <taxon>Spermatophyta</taxon>
        <taxon>Magnoliopsida</taxon>
        <taxon>Liliopsida</taxon>
        <taxon>Poales</taxon>
        <taxon>Poaceae</taxon>
        <taxon>PACMAD clade</taxon>
        <taxon>Panicoideae</taxon>
        <taxon>Panicodae</taxon>
        <taxon>Paniceae</taxon>
        <taxon>Anthephorinae</taxon>
        <taxon>Digitaria</taxon>
    </lineage>
</organism>
<keyword evidence="3" id="KW-1185">Reference proteome</keyword>
<dbReference type="InterPro" id="IPR004158">
    <property type="entry name" value="DUF247_pln"/>
</dbReference>
<keyword evidence="1" id="KW-1133">Transmembrane helix</keyword>
<name>A0A835BVE4_9POAL</name>
<feature type="transmembrane region" description="Helical" evidence="1">
    <location>
        <begin position="150"/>
        <end position="169"/>
    </location>
</feature>
<protein>
    <submittedName>
        <fullName evidence="2">Uncharacterized protein</fullName>
    </submittedName>
</protein>
<dbReference type="AlphaFoldDB" id="A0A835BVE4"/>
<dbReference type="Pfam" id="PF03140">
    <property type="entry name" value="DUF247"/>
    <property type="match status" value="1"/>
</dbReference>
<evidence type="ECO:0000256" key="1">
    <source>
        <dbReference type="SAM" id="Phobius"/>
    </source>
</evidence>
<accession>A0A835BVE4</accession>
<keyword evidence="1" id="KW-0812">Transmembrane</keyword>
<keyword evidence="1" id="KW-0472">Membrane</keyword>